<reference evidence="11" key="1">
    <citation type="submission" date="2020-02" db="EMBL/GenBank/DDBJ databases">
        <title>Streptomyces sp. ASO4wet.</title>
        <authorList>
            <person name="Risdian C."/>
            <person name="Landwehr W."/>
            <person name="Schupp P."/>
            <person name="Wink J."/>
        </authorList>
    </citation>
    <scope>NUCLEOTIDE SEQUENCE [LARGE SCALE GENOMIC DNA]</scope>
    <source>
        <strain evidence="11">ASO4wet</strain>
    </source>
</reference>
<organism evidence="10 11">
    <name type="scientific">Streptomyces bathyalis</name>
    <dbReference type="NCBI Taxonomy" id="2710756"/>
    <lineage>
        <taxon>Bacteria</taxon>
        <taxon>Bacillati</taxon>
        <taxon>Actinomycetota</taxon>
        <taxon>Actinomycetes</taxon>
        <taxon>Kitasatosporales</taxon>
        <taxon>Streptomycetaceae</taxon>
        <taxon>Streptomyces</taxon>
    </lineage>
</organism>
<feature type="domain" description="Four-carbon acid sugar kinase nucleotide binding" evidence="9">
    <location>
        <begin position="296"/>
        <end position="382"/>
    </location>
</feature>
<evidence type="ECO:0000256" key="2">
    <source>
        <dbReference type="ARBA" id="ARBA00022679"/>
    </source>
</evidence>
<dbReference type="AlphaFoldDB" id="A0A7T1WV55"/>
<dbReference type="GO" id="GO:0016301">
    <property type="term" value="F:kinase activity"/>
    <property type="evidence" value="ECO:0007669"/>
    <property type="project" value="UniProtKB-KW"/>
</dbReference>
<sequence length="417" mass="42005">MLALADDLSGAAETAAALGLRSRLVLGPATVAPPAGGEAVVIDLDTRRSPADEAARAVRTSLAAGSPDDAVMFKKVDSLLRGNLAAETAAYAEGAAAVVIAPALPVAGRTVLDGVMHLHGTPLHATNAWRAESAPVPRSIPGALGSLSTATVPLADVRAGTNVLIERLRAAVGDGRHPLCDAETQSDLDAIAEAALQLGPGIRLLGTGGLALALGRSLAAGRPSHPEEDESPLSPAASADRPLLIVVGTAEPGAVAQIAQLTSNGVGHIALPPDLLGNAAELPRLDVAPSGITVVSIDNSKGMSPCSGRRLVAALARTVADVPMQTDLVLTGGETARSVLDALGITQLTPVGQIHHGAVCAHSPDGRTIVTRPGSFGDADSLLRIARALRPLHRPQTPAPSPTLAAEPPPVAQGETL</sequence>
<dbReference type="InterPro" id="IPR031475">
    <property type="entry name" value="NBD_C"/>
</dbReference>
<evidence type="ECO:0000256" key="6">
    <source>
        <dbReference type="ARBA" id="ARBA00023277"/>
    </source>
</evidence>
<keyword evidence="6" id="KW-0119">Carbohydrate metabolism</keyword>
<dbReference type="Gene3D" id="3.40.980.20">
    <property type="entry name" value="Four-carbon acid sugar kinase, nucleotide binding domain"/>
    <property type="match status" value="1"/>
</dbReference>
<gene>
    <name evidence="10" type="ORF">G4Z16_01765</name>
</gene>
<protein>
    <submittedName>
        <fullName evidence="10">Four-carbon acid sugar kinase family protein</fullName>
    </submittedName>
</protein>
<comment type="similarity">
    <text evidence="1">Belongs to the four-carbon acid sugar kinase family.</text>
</comment>
<dbReference type="InterPro" id="IPR037051">
    <property type="entry name" value="4-carb_acid_sugar_kinase_N_sf"/>
</dbReference>
<keyword evidence="5" id="KW-0067">ATP-binding</keyword>
<evidence type="ECO:0000313" key="10">
    <source>
        <dbReference type="EMBL" id="QPP10329.1"/>
    </source>
</evidence>
<dbReference type="Pfam" id="PF07005">
    <property type="entry name" value="SBD_N"/>
    <property type="match status" value="1"/>
</dbReference>
<keyword evidence="4 10" id="KW-0418">Kinase</keyword>
<dbReference type="InterPro" id="IPR010737">
    <property type="entry name" value="4-carb_acid_sugar_kinase_N"/>
</dbReference>
<evidence type="ECO:0000256" key="1">
    <source>
        <dbReference type="ARBA" id="ARBA00005715"/>
    </source>
</evidence>
<evidence type="ECO:0000313" key="11">
    <source>
        <dbReference type="Proteomes" id="UP000595046"/>
    </source>
</evidence>
<keyword evidence="2" id="KW-0808">Transferase</keyword>
<evidence type="ECO:0000256" key="7">
    <source>
        <dbReference type="SAM" id="MobiDB-lite"/>
    </source>
</evidence>
<dbReference type="EMBL" id="CP048882">
    <property type="protein sequence ID" value="QPP10329.1"/>
    <property type="molecule type" value="Genomic_DNA"/>
</dbReference>
<dbReference type="InterPro" id="IPR042213">
    <property type="entry name" value="NBD_C_sf"/>
</dbReference>
<evidence type="ECO:0000259" key="9">
    <source>
        <dbReference type="Pfam" id="PF17042"/>
    </source>
</evidence>
<feature type="compositionally biased region" description="Pro residues" evidence="7">
    <location>
        <begin position="397"/>
        <end position="411"/>
    </location>
</feature>
<dbReference type="KEGG" id="sbat:G4Z16_01765"/>
<dbReference type="SUPFAM" id="SSF142764">
    <property type="entry name" value="YgbK-like"/>
    <property type="match status" value="1"/>
</dbReference>
<evidence type="ECO:0000256" key="5">
    <source>
        <dbReference type="ARBA" id="ARBA00022840"/>
    </source>
</evidence>
<dbReference type="GO" id="GO:0005524">
    <property type="term" value="F:ATP binding"/>
    <property type="evidence" value="ECO:0007669"/>
    <property type="project" value="UniProtKB-KW"/>
</dbReference>
<evidence type="ECO:0000256" key="3">
    <source>
        <dbReference type="ARBA" id="ARBA00022741"/>
    </source>
</evidence>
<proteinExistence type="inferred from homology"/>
<accession>A0A7T1WV55</accession>
<keyword evidence="11" id="KW-1185">Reference proteome</keyword>
<evidence type="ECO:0000259" key="8">
    <source>
        <dbReference type="Pfam" id="PF07005"/>
    </source>
</evidence>
<feature type="domain" description="Four-carbon acid sugar kinase N-terminal" evidence="8">
    <location>
        <begin position="2"/>
        <end position="213"/>
    </location>
</feature>
<dbReference type="Gene3D" id="3.40.50.10840">
    <property type="entry name" value="Putative sugar-binding, N-terminal domain"/>
    <property type="match status" value="1"/>
</dbReference>
<name>A0A7T1WV55_9ACTN</name>
<dbReference type="Proteomes" id="UP000595046">
    <property type="component" value="Chromosome"/>
</dbReference>
<dbReference type="Pfam" id="PF17042">
    <property type="entry name" value="NBD_C"/>
    <property type="match status" value="1"/>
</dbReference>
<evidence type="ECO:0000256" key="4">
    <source>
        <dbReference type="ARBA" id="ARBA00022777"/>
    </source>
</evidence>
<feature type="region of interest" description="Disordered" evidence="7">
    <location>
        <begin position="393"/>
        <end position="417"/>
    </location>
</feature>
<keyword evidence="3" id="KW-0547">Nucleotide-binding</keyword>